<dbReference type="CDD" id="cd17574">
    <property type="entry name" value="REC_OmpR"/>
    <property type="match status" value="1"/>
</dbReference>
<keyword evidence="6 10" id="KW-0238">DNA-binding</keyword>
<evidence type="ECO:0000313" key="14">
    <source>
        <dbReference type="Proteomes" id="UP000316882"/>
    </source>
</evidence>
<evidence type="ECO:0000256" key="1">
    <source>
        <dbReference type="ARBA" id="ARBA00004496"/>
    </source>
</evidence>
<protein>
    <submittedName>
        <fullName evidence="13">DNA-binding response regulator</fullName>
    </submittedName>
</protein>
<keyword evidence="5" id="KW-0805">Transcription regulation</keyword>
<dbReference type="GeneID" id="87610073"/>
<dbReference type="SUPFAM" id="SSF52172">
    <property type="entry name" value="CheY-like"/>
    <property type="match status" value="1"/>
</dbReference>
<keyword evidence="14" id="KW-1185">Reference proteome</keyword>
<keyword evidence="7" id="KW-0010">Activator</keyword>
<evidence type="ECO:0000256" key="9">
    <source>
        <dbReference type="PROSITE-ProRule" id="PRU00169"/>
    </source>
</evidence>
<evidence type="ECO:0000259" key="11">
    <source>
        <dbReference type="PROSITE" id="PS50110"/>
    </source>
</evidence>
<dbReference type="PANTHER" id="PTHR48111:SF44">
    <property type="entry name" value="TRANSCRIPTIONAL REGULATORY PROTEIN RESD"/>
    <property type="match status" value="1"/>
</dbReference>
<dbReference type="InterPro" id="IPR036388">
    <property type="entry name" value="WH-like_DNA-bd_sf"/>
</dbReference>
<dbReference type="Pfam" id="PF00072">
    <property type="entry name" value="Response_reg"/>
    <property type="match status" value="1"/>
</dbReference>
<dbReference type="EMBL" id="BJMH01000028">
    <property type="protein sequence ID" value="GEB34802.1"/>
    <property type="molecule type" value="Genomic_DNA"/>
</dbReference>
<dbReference type="STRING" id="54914.AV540_15690"/>
<evidence type="ECO:0000313" key="13">
    <source>
        <dbReference type="EMBL" id="GEB34802.1"/>
    </source>
</evidence>
<keyword evidence="2" id="KW-0963">Cytoplasm</keyword>
<dbReference type="Gene3D" id="6.10.250.690">
    <property type="match status" value="1"/>
</dbReference>
<dbReference type="GO" id="GO:0000976">
    <property type="term" value="F:transcription cis-regulatory region binding"/>
    <property type="evidence" value="ECO:0007669"/>
    <property type="project" value="TreeGrafter"/>
</dbReference>
<dbReference type="InterPro" id="IPR001867">
    <property type="entry name" value="OmpR/PhoB-type_DNA-bd"/>
</dbReference>
<evidence type="ECO:0000256" key="5">
    <source>
        <dbReference type="ARBA" id="ARBA00023015"/>
    </source>
</evidence>
<keyword evidence="4" id="KW-0902">Two-component regulatory system</keyword>
<dbReference type="PROSITE" id="PS51755">
    <property type="entry name" value="OMPR_PHOB"/>
    <property type="match status" value="1"/>
</dbReference>
<sequence length="241" mass="27259">MGDHPATILIVDDEERIRRILRMYLENAGYVVDEAEDGFAALKLVKQIDYDLIILDLMMPGMDGIELCLRLRETDPVPIVIVSARGEQADRLRGFEAGADDYVVKPFSPHELVYRIKAILHRTASLQETGKKSSGSPVAISYPDLLIEPLAHRVTVSGKTVGLAPKEFELLYFLALHPNETFSREDLLQNVWNDETERDSRTVDAHVRKIRKKLSQRSPEAAGMITTVWGWGYQLCAENRK</sequence>
<dbReference type="Proteomes" id="UP000316882">
    <property type="component" value="Unassembled WGS sequence"/>
</dbReference>
<dbReference type="SMART" id="SM00448">
    <property type="entry name" value="REC"/>
    <property type="match status" value="1"/>
</dbReference>
<reference evidence="13 14" key="1">
    <citation type="submission" date="2019-06" db="EMBL/GenBank/DDBJ databases">
        <title>Whole genome shotgun sequence of Brevibacillus parabrevis NBRC 12334.</title>
        <authorList>
            <person name="Hosoyama A."/>
            <person name="Uohara A."/>
            <person name="Ohji S."/>
            <person name="Ichikawa N."/>
        </authorList>
    </citation>
    <scope>NUCLEOTIDE SEQUENCE [LARGE SCALE GENOMIC DNA]</scope>
    <source>
        <strain evidence="13 14">NBRC 12334</strain>
    </source>
</reference>
<evidence type="ECO:0000256" key="4">
    <source>
        <dbReference type="ARBA" id="ARBA00023012"/>
    </source>
</evidence>
<feature type="DNA-binding region" description="OmpR/PhoB-type" evidence="10">
    <location>
        <begin position="137"/>
        <end position="237"/>
    </location>
</feature>
<dbReference type="GO" id="GO:0032993">
    <property type="term" value="C:protein-DNA complex"/>
    <property type="evidence" value="ECO:0007669"/>
    <property type="project" value="TreeGrafter"/>
</dbReference>
<gene>
    <name evidence="13" type="primary">resD_2</name>
    <name evidence="13" type="ORF">BPA01_43820</name>
</gene>
<dbReference type="FunFam" id="3.40.50.2300:FF:000001">
    <property type="entry name" value="DNA-binding response regulator PhoB"/>
    <property type="match status" value="1"/>
</dbReference>
<organism evidence="13 14">
    <name type="scientific">Brevibacillus parabrevis</name>
    <dbReference type="NCBI Taxonomy" id="54914"/>
    <lineage>
        <taxon>Bacteria</taxon>
        <taxon>Bacillati</taxon>
        <taxon>Bacillota</taxon>
        <taxon>Bacilli</taxon>
        <taxon>Bacillales</taxon>
        <taxon>Paenibacillaceae</taxon>
        <taxon>Brevibacillus</taxon>
    </lineage>
</organism>
<dbReference type="Pfam" id="PF00486">
    <property type="entry name" value="Trans_reg_C"/>
    <property type="match status" value="1"/>
</dbReference>
<dbReference type="InterPro" id="IPR011006">
    <property type="entry name" value="CheY-like_superfamily"/>
</dbReference>
<evidence type="ECO:0000256" key="2">
    <source>
        <dbReference type="ARBA" id="ARBA00022490"/>
    </source>
</evidence>
<feature type="domain" description="Response regulatory" evidence="11">
    <location>
        <begin position="7"/>
        <end position="120"/>
    </location>
</feature>
<proteinExistence type="predicted"/>
<dbReference type="PROSITE" id="PS50110">
    <property type="entry name" value="RESPONSE_REGULATORY"/>
    <property type="match status" value="1"/>
</dbReference>
<evidence type="ECO:0000256" key="8">
    <source>
        <dbReference type="ARBA" id="ARBA00023163"/>
    </source>
</evidence>
<evidence type="ECO:0000256" key="6">
    <source>
        <dbReference type="ARBA" id="ARBA00023125"/>
    </source>
</evidence>
<dbReference type="CDD" id="cd00383">
    <property type="entry name" value="trans_reg_C"/>
    <property type="match status" value="1"/>
</dbReference>
<evidence type="ECO:0000256" key="3">
    <source>
        <dbReference type="ARBA" id="ARBA00022553"/>
    </source>
</evidence>
<dbReference type="SMART" id="SM00862">
    <property type="entry name" value="Trans_reg_C"/>
    <property type="match status" value="1"/>
</dbReference>
<keyword evidence="3 9" id="KW-0597">Phosphoprotein</keyword>
<name>A0A4Y3PJX5_BREPA</name>
<accession>A0A4Y3PJX5</accession>
<evidence type="ECO:0000256" key="7">
    <source>
        <dbReference type="ARBA" id="ARBA00023159"/>
    </source>
</evidence>
<dbReference type="RefSeq" id="WP_122962181.1">
    <property type="nucleotide sequence ID" value="NZ_BJMH01000028.1"/>
</dbReference>
<keyword evidence="8" id="KW-0804">Transcription</keyword>
<dbReference type="AlphaFoldDB" id="A0A4Y3PJX5"/>
<dbReference type="InterPro" id="IPR039420">
    <property type="entry name" value="WalR-like"/>
</dbReference>
<dbReference type="Gene3D" id="3.40.50.2300">
    <property type="match status" value="1"/>
</dbReference>
<dbReference type="Gene3D" id="1.10.10.10">
    <property type="entry name" value="Winged helix-like DNA-binding domain superfamily/Winged helix DNA-binding domain"/>
    <property type="match status" value="1"/>
</dbReference>
<dbReference type="GO" id="GO:0005829">
    <property type="term" value="C:cytosol"/>
    <property type="evidence" value="ECO:0007669"/>
    <property type="project" value="TreeGrafter"/>
</dbReference>
<evidence type="ECO:0000256" key="10">
    <source>
        <dbReference type="PROSITE-ProRule" id="PRU01091"/>
    </source>
</evidence>
<feature type="domain" description="OmpR/PhoB-type" evidence="12">
    <location>
        <begin position="137"/>
        <end position="237"/>
    </location>
</feature>
<dbReference type="InterPro" id="IPR001789">
    <property type="entry name" value="Sig_transdc_resp-reg_receiver"/>
</dbReference>
<comment type="subcellular location">
    <subcellularLocation>
        <location evidence="1">Cytoplasm</location>
    </subcellularLocation>
</comment>
<dbReference type="PANTHER" id="PTHR48111">
    <property type="entry name" value="REGULATOR OF RPOS"/>
    <property type="match status" value="1"/>
</dbReference>
<dbReference type="FunFam" id="1.10.10.10:FF:000018">
    <property type="entry name" value="DNA-binding response regulator ResD"/>
    <property type="match status" value="1"/>
</dbReference>
<dbReference type="GO" id="GO:0006355">
    <property type="term" value="P:regulation of DNA-templated transcription"/>
    <property type="evidence" value="ECO:0007669"/>
    <property type="project" value="InterPro"/>
</dbReference>
<feature type="modified residue" description="4-aspartylphosphate" evidence="9">
    <location>
        <position position="56"/>
    </location>
</feature>
<evidence type="ECO:0000259" key="12">
    <source>
        <dbReference type="PROSITE" id="PS51755"/>
    </source>
</evidence>
<dbReference type="GO" id="GO:0000156">
    <property type="term" value="F:phosphorelay response regulator activity"/>
    <property type="evidence" value="ECO:0007669"/>
    <property type="project" value="TreeGrafter"/>
</dbReference>
<comment type="caution">
    <text evidence="13">The sequence shown here is derived from an EMBL/GenBank/DDBJ whole genome shotgun (WGS) entry which is preliminary data.</text>
</comment>